<dbReference type="InterPro" id="IPR004358">
    <property type="entry name" value="Sig_transdc_His_kin-like_C"/>
</dbReference>
<comment type="caution">
    <text evidence="10">The sequence shown here is derived from an EMBL/GenBank/DDBJ whole genome shotgun (WGS) entry which is preliminary data.</text>
</comment>
<dbReference type="PANTHER" id="PTHR43304">
    <property type="entry name" value="PHYTOCHROME-LIKE PROTEIN CPH1"/>
    <property type="match status" value="1"/>
</dbReference>
<dbReference type="InterPro" id="IPR003594">
    <property type="entry name" value="HATPase_dom"/>
</dbReference>
<dbReference type="PROSITE" id="PS50112">
    <property type="entry name" value="PAS"/>
    <property type="match status" value="1"/>
</dbReference>
<evidence type="ECO:0000256" key="4">
    <source>
        <dbReference type="ARBA" id="ARBA00022679"/>
    </source>
</evidence>
<evidence type="ECO:0000256" key="3">
    <source>
        <dbReference type="ARBA" id="ARBA00022553"/>
    </source>
</evidence>
<feature type="domain" description="PAC" evidence="9">
    <location>
        <begin position="138"/>
        <end position="190"/>
    </location>
</feature>
<organism evidence="10 11">
    <name type="scientific">Euzebyella saccharophila</name>
    <dbReference type="NCBI Taxonomy" id="679664"/>
    <lineage>
        <taxon>Bacteria</taxon>
        <taxon>Pseudomonadati</taxon>
        <taxon>Bacteroidota</taxon>
        <taxon>Flavobacteriia</taxon>
        <taxon>Flavobacteriales</taxon>
        <taxon>Flavobacteriaceae</taxon>
        <taxon>Euzebyella</taxon>
    </lineage>
</organism>
<feature type="coiled-coil region" evidence="6">
    <location>
        <begin position="17"/>
        <end position="58"/>
    </location>
</feature>
<dbReference type="SMART" id="SM00387">
    <property type="entry name" value="HATPase_c"/>
    <property type="match status" value="1"/>
</dbReference>
<dbReference type="InterPro" id="IPR000014">
    <property type="entry name" value="PAS"/>
</dbReference>
<dbReference type="PROSITE" id="PS50109">
    <property type="entry name" value="HIS_KIN"/>
    <property type="match status" value="1"/>
</dbReference>
<gene>
    <name evidence="10" type="ORF">ACFOUT_00300</name>
</gene>
<proteinExistence type="predicted"/>
<dbReference type="CDD" id="cd00130">
    <property type="entry name" value="PAS"/>
    <property type="match status" value="2"/>
</dbReference>
<dbReference type="RefSeq" id="WP_225621235.1">
    <property type="nucleotide sequence ID" value="NZ_JACYFJ010000004.1"/>
</dbReference>
<dbReference type="SMART" id="SM00086">
    <property type="entry name" value="PAC"/>
    <property type="match status" value="2"/>
</dbReference>
<dbReference type="NCBIfam" id="TIGR00229">
    <property type="entry name" value="sensory_box"/>
    <property type="match status" value="1"/>
</dbReference>
<dbReference type="InterPro" id="IPR036890">
    <property type="entry name" value="HATPase_C_sf"/>
</dbReference>
<evidence type="ECO:0000256" key="1">
    <source>
        <dbReference type="ARBA" id="ARBA00000085"/>
    </source>
</evidence>
<keyword evidence="6" id="KW-0175">Coiled coil</keyword>
<dbReference type="SUPFAM" id="SSF47384">
    <property type="entry name" value="Homodimeric domain of signal transducing histidine kinase"/>
    <property type="match status" value="1"/>
</dbReference>
<dbReference type="Pfam" id="PF02518">
    <property type="entry name" value="HATPase_c"/>
    <property type="match status" value="1"/>
</dbReference>
<reference evidence="11" key="1">
    <citation type="journal article" date="2019" name="Int. J. Syst. Evol. Microbiol.">
        <title>The Global Catalogue of Microorganisms (GCM) 10K type strain sequencing project: providing services to taxonomists for standard genome sequencing and annotation.</title>
        <authorList>
            <consortium name="The Broad Institute Genomics Platform"/>
            <consortium name="The Broad Institute Genome Sequencing Center for Infectious Disease"/>
            <person name="Wu L."/>
            <person name="Ma J."/>
        </authorList>
    </citation>
    <scope>NUCLEOTIDE SEQUENCE [LARGE SCALE GENOMIC DNA]</scope>
    <source>
        <strain evidence="11">CECT 7477</strain>
    </source>
</reference>
<keyword evidence="3" id="KW-0597">Phosphoprotein</keyword>
<evidence type="ECO:0000313" key="10">
    <source>
        <dbReference type="EMBL" id="MFC4094293.1"/>
    </source>
</evidence>
<dbReference type="InterPro" id="IPR035965">
    <property type="entry name" value="PAS-like_dom_sf"/>
</dbReference>
<dbReference type="InterPro" id="IPR052162">
    <property type="entry name" value="Sensor_kinase/Photoreceptor"/>
</dbReference>
<feature type="domain" description="PAC" evidence="9">
    <location>
        <begin position="264"/>
        <end position="316"/>
    </location>
</feature>
<evidence type="ECO:0000256" key="6">
    <source>
        <dbReference type="SAM" id="Coils"/>
    </source>
</evidence>
<keyword evidence="4" id="KW-0808">Transferase</keyword>
<dbReference type="InterPro" id="IPR001610">
    <property type="entry name" value="PAC"/>
</dbReference>
<keyword evidence="10" id="KW-0067">ATP-binding</keyword>
<feature type="domain" description="PAS" evidence="8">
    <location>
        <begin position="206"/>
        <end position="234"/>
    </location>
</feature>
<accession>A0ABV8JKM3</accession>
<keyword evidence="5" id="KW-0418">Kinase</keyword>
<dbReference type="InterPro" id="IPR003661">
    <property type="entry name" value="HisK_dim/P_dom"/>
</dbReference>
<dbReference type="CDD" id="cd00082">
    <property type="entry name" value="HisKA"/>
    <property type="match status" value="1"/>
</dbReference>
<dbReference type="Gene3D" id="3.30.450.20">
    <property type="entry name" value="PAS domain"/>
    <property type="match status" value="2"/>
</dbReference>
<dbReference type="PROSITE" id="PS50113">
    <property type="entry name" value="PAC"/>
    <property type="match status" value="2"/>
</dbReference>
<evidence type="ECO:0000259" key="7">
    <source>
        <dbReference type="PROSITE" id="PS50109"/>
    </source>
</evidence>
<dbReference type="Pfam" id="PF00512">
    <property type="entry name" value="HisKA"/>
    <property type="match status" value="1"/>
</dbReference>
<feature type="domain" description="Histidine kinase" evidence="7">
    <location>
        <begin position="334"/>
        <end position="543"/>
    </location>
</feature>
<dbReference type="SMART" id="SM00091">
    <property type="entry name" value="PAS"/>
    <property type="match status" value="2"/>
</dbReference>
<keyword evidence="10" id="KW-0547">Nucleotide-binding</keyword>
<dbReference type="Proteomes" id="UP001595814">
    <property type="component" value="Unassembled WGS sequence"/>
</dbReference>
<dbReference type="Pfam" id="PF13426">
    <property type="entry name" value="PAS_9"/>
    <property type="match status" value="2"/>
</dbReference>
<evidence type="ECO:0000259" key="9">
    <source>
        <dbReference type="PROSITE" id="PS50113"/>
    </source>
</evidence>
<sequence>MEQKYSSTSSKMDSKEVQMLKRALERQKLARQQAEKILEEKSKELYDMTRHLQAANNKLEGLLNKKQTDLSDSFMDIIDPYVILDMDYNVVTMNDSAIKFLGVDHRKESINVGAMVHYDYVNYTLEAFGSLKKIGILRNYQAKIVLKDKVQKFIQINASLIYDAEQNPIGIHGIMRDISREMEIKELLDEQRRELNIIVDNSPLGIALTVDGKIIKANPTFSQLLGYTENELINTTPQDITTCYDEEECYEFVETHNQSGQDNISVTKEYIRKDGSTFFAKTNINAVRDQKGEIKFQVVVIEDITLEKELQKQKEQLLVDLEASNKNLQEYAHIVSHDLKSPLRSISALASWIKEDYHDKIDEAGQEQLSLLQEKVASMDKLIQGILEYSTANSSQLLSSEVDLNEVIDTIKETIFIPDHVNVTVPDPLPTIIGDKTKMQQLFQNIIGNAVVHIEREVGHVQVLFKDTKEFYHFTIEDNGVGIPKEYHEKIFKIFQSIGNKERSTGIGLSIVKKIVDRYEGDVWVDSEVGEGTQFHFTLKKSVLTDENKGA</sequence>
<comment type="catalytic activity">
    <reaction evidence="1">
        <text>ATP + protein L-histidine = ADP + protein N-phospho-L-histidine.</text>
        <dbReference type="EC" id="2.7.13.3"/>
    </reaction>
</comment>
<evidence type="ECO:0000313" key="11">
    <source>
        <dbReference type="Proteomes" id="UP001595814"/>
    </source>
</evidence>
<dbReference type="GO" id="GO:0005524">
    <property type="term" value="F:ATP binding"/>
    <property type="evidence" value="ECO:0007669"/>
    <property type="project" value="UniProtKB-KW"/>
</dbReference>
<dbReference type="EMBL" id="JBHSAW010000001">
    <property type="protein sequence ID" value="MFC4094293.1"/>
    <property type="molecule type" value="Genomic_DNA"/>
</dbReference>
<name>A0ABV8JKM3_9FLAO</name>
<evidence type="ECO:0000259" key="8">
    <source>
        <dbReference type="PROSITE" id="PS50112"/>
    </source>
</evidence>
<evidence type="ECO:0000256" key="5">
    <source>
        <dbReference type="ARBA" id="ARBA00022777"/>
    </source>
</evidence>
<dbReference type="PRINTS" id="PR00344">
    <property type="entry name" value="BCTRLSENSOR"/>
</dbReference>
<dbReference type="InterPro" id="IPR000700">
    <property type="entry name" value="PAS-assoc_C"/>
</dbReference>
<dbReference type="InterPro" id="IPR005467">
    <property type="entry name" value="His_kinase_dom"/>
</dbReference>
<dbReference type="Gene3D" id="3.30.565.10">
    <property type="entry name" value="Histidine kinase-like ATPase, C-terminal domain"/>
    <property type="match status" value="1"/>
</dbReference>
<dbReference type="SMART" id="SM00388">
    <property type="entry name" value="HisKA"/>
    <property type="match status" value="1"/>
</dbReference>
<protein>
    <recommendedName>
        <fullName evidence="2">histidine kinase</fullName>
        <ecNumber evidence="2">2.7.13.3</ecNumber>
    </recommendedName>
</protein>
<dbReference type="InterPro" id="IPR036097">
    <property type="entry name" value="HisK_dim/P_sf"/>
</dbReference>
<dbReference type="SUPFAM" id="SSF55785">
    <property type="entry name" value="PYP-like sensor domain (PAS domain)"/>
    <property type="match status" value="2"/>
</dbReference>
<evidence type="ECO:0000256" key="2">
    <source>
        <dbReference type="ARBA" id="ARBA00012438"/>
    </source>
</evidence>
<dbReference type="PANTHER" id="PTHR43304:SF1">
    <property type="entry name" value="PAC DOMAIN-CONTAINING PROTEIN"/>
    <property type="match status" value="1"/>
</dbReference>
<dbReference type="EC" id="2.7.13.3" evidence="2"/>
<keyword evidence="11" id="KW-1185">Reference proteome</keyword>
<dbReference type="SUPFAM" id="SSF55874">
    <property type="entry name" value="ATPase domain of HSP90 chaperone/DNA topoisomerase II/histidine kinase"/>
    <property type="match status" value="1"/>
</dbReference>
<dbReference type="Gene3D" id="1.10.287.130">
    <property type="match status" value="1"/>
</dbReference>